<dbReference type="PATRIC" id="fig|1129794.4.peg.4362"/>
<dbReference type="AlphaFoldDB" id="M4S783"/>
<dbReference type="EMBL" id="CP003837">
    <property type="protein sequence ID" value="AGH46482.1"/>
    <property type="molecule type" value="Genomic_DNA"/>
</dbReference>
<accession>M4S783</accession>
<feature type="domain" description="Phosphodiester glycosidase" evidence="1">
    <location>
        <begin position="382"/>
        <end position="539"/>
    </location>
</feature>
<organism evidence="2 3">
    <name type="scientific">Paraglaciecola psychrophila 170</name>
    <dbReference type="NCBI Taxonomy" id="1129794"/>
    <lineage>
        <taxon>Bacteria</taxon>
        <taxon>Pseudomonadati</taxon>
        <taxon>Pseudomonadota</taxon>
        <taxon>Gammaproteobacteria</taxon>
        <taxon>Alteromonadales</taxon>
        <taxon>Alteromonadaceae</taxon>
        <taxon>Paraglaciecola</taxon>
    </lineage>
</organism>
<dbReference type="STRING" id="1129794.C427_4380"/>
<dbReference type="OrthoDB" id="9809781at2"/>
<dbReference type="eggNOG" id="COG4632">
    <property type="taxonomic scope" value="Bacteria"/>
</dbReference>
<gene>
    <name evidence="2" type="ORF">C427_4380</name>
</gene>
<dbReference type="InterPro" id="IPR018711">
    <property type="entry name" value="NAGPA"/>
</dbReference>
<proteinExistence type="predicted"/>
<dbReference type="Proteomes" id="UP000011864">
    <property type="component" value="Chromosome"/>
</dbReference>
<dbReference type="PANTHER" id="PTHR40446">
    <property type="entry name" value="N-ACETYLGLUCOSAMINE-1-PHOSPHODIESTER ALPHA-N-ACETYLGLUCOSAMINIDASE"/>
    <property type="match status" value="1"/>
</dbReference>
<reference evidence="2 3" key="1">
    <citation type="journal article" date="2013" name="Genome Announc.">
        <title>Complete Genome Sequence of Glaciecola psychrophila Strain 170T.</title>
        <authorList>
            <person name="Yin J."/>
            <person name="Chen J."/>
            <person name="Liu G."/>
            <person name="Yu Y."/>
            <person name="Song L."/>
            <person name="Wang X."/>
            <person name="Qu X."/>
        </authorList>
    </citation>
    <scope>NUCLEOTIDE SEQUENCE [LARGE SCALE GENOMIC DNA]</scope>
    <source>
        <strain evidence="2 3">170</strain>
    </source>
</reference>
<dbReference type="KEGG" id="gps:C427_4380"/>
<evidence type="ECO:0000313" key="2">
    <source>
        <dbReference type="EMBL" id="AGH46482.1"/>
    </source>
</evidence>
<protein>
    <recommendedName>
        <fullName evidence="1">Phosphodiester glycosidase domain-containing protein</fullName>
    </recommendedName>
</protein>
<keyword evidence="3" id="KW-1185">Reference proteome</keyword>
<dbReference type="Pfam" id="PF09992">
    <property type="entry name" value="NAGPA"/>
    <property type="match status" value="1"/>
</dbReference>
<dbReference type="PANTHER" id="PTHR40446:SF2">
    <property type="entry name" value="N-ACETYLGLUCOSAMINE-1-PHOSPHODIESTER ALPHA-N-ACETYLGLUCOSAMINIDASE"/>
    <property type="match status" value="1"/>
</dbReference>
<name>M4S783_9ALTE</name>
<sequence length="545" mass="59739">MSYFQNIFFIGSAVFLMQSCTVLPRLEIGATNAKQSVVKTTIAPGLTHFQVKIRSAINQYTLTSQLMSDEVAELLVQKIIFITKPQLVGTPLSTKDIIIEDFNEFNDLTLNLGKKVFIGRFDSTEVASVFNAQLSKQGIDLKIINTSSRAYQAGNFEISILKVDPLIYEGKVSSILANNRVQGLATVSEIANQVKAVASVNGGFFAYREDQEVPGDLAGISVIDGTLVSEAIINRPALLINNSPTLSFKILNKVSTSLSVDIDGNFQAIDGINRKLKYKFNCGYDDDGLTVPASHDVVCKDEDEAVIYDQNFGDIADVLNQENFTFWIDKSQHIYLRPNASQINYVPNGHYLVAVSGNKRALFEPLVLQGSTAEFSHVVYNEGNQVILEKGMYIINGGPSLLVNKETQESNWENQGWSPFVQDVGSQSLDKRDEVPDSKQVQQSRKDFYDSWVMQRHPRTAVGLSLDGALYVVVIYGREPLRSMGASVPEMANIMRSLGAVNALNLDGGGSSVMVVNGLMTGNPSDNTGERKVADTLVFVSAGKE</sequence>
<evidence type="ECO:0000259" key="1">
    <source>
        <dbReference type="Pfam" id="PF09992"/>
    </source>
</evidence>
<dbReference type="HOGENOM" id="CLU_037016_0_0_6"/>
<evidence type="ECO:0000313" key="3">
    <source>
        <dbReference type="Proteomes" id="UP000011864"/>
    </source>
</evidence>